<name>A0ABT6ISX0_9GAMM</name>
<feature type="domain" description="Hint" evidence="1">
    <location>
        <begin position="435"/>
        <end position="534"/>
    </location>
</feature>
<dbReference type="EMBL" id="PGFT01000001">
    <property type="protein sequence ID" value="MDH4904793.1"/>
    <property type="molecule type" value="Genomic_DNA"/>
</dbReference>
<comment type="caution">
    <text evidence="2">The sequence shown here is derived from an EMBL/GenBank/DDBJ whole genome shotgun (WGS) entry which is preliminary data.</text>
</comment>
<dbReference type="InterPro" id="IPR036844">
    <property type="entry name" value="Hint_dom_sf"/>
</dbReference>
<evidence type="ECO:0000259" key="1">
    <source>
        <dbReference type="SMART" id="SM00306"/>
    </source>
</evidence>
<reference evidence="2 3" key="1">
    <citation type="submission" date="2017-11" db="EMBL/GenBank/DDBJ databases">
        <title>Whole genome sequencing of Psychrobacter pocilloporae S6-60T(=JCM 31058T=LMG 29157T).</title>
        <authorList>
            <person name="Das S.K."/>
        </authorList>
    </citation>
    <scope>NUCLEOTIDE SEQUENCE [LARGE SCALE GENOMIC DNA]</scope>
    <source>
        <strain evidence="2 3">S6-60</strain>
    </source>
</reference>
<organism evidence="2 3">
    <name type="scientific">Psychrobacter pocilloporae</name>
    <dbReference type="NCBI Taxonomy" id="1775882"/>
    <lineage>
        <taxon>Bacteria</taxon>
        <taxon>Pseudomonadati</taxon>
        <taxon>Pseudomonadota</taxon>
        <taxon>Gammaproteobacteria</taxon>
        <taxon>Moraxellales</taxon>
        <taxon>Moraxellaceae</taxon>
        <taxon>Psychrobacter</taxon>
    </lineage>
</organism>
<dbReference type="Pfam" id="PF07591">
    <property type="entry name" value="PT-HINT"/>
    <property type="match status" value="1"/>
</dbReference>
<dbReference type="CDD" id="cd00081">
    <property type="entry name" value="Hint"/>
    <property type="match status" value="1"/>
</dbReference>
<dbReference type="RefSeq" id="WP_284719354.1">
    <property type="nucleotide sequence ID" value="NZ_PGFT01000001.1"/>
</dbReference>
<dbReference type="Pfam" id="PF04830">
    <property type="entry name" value="DUF637"/>
    <property type="match status" value="1"/>
</dbReference>
<keyword evidence="3" id="KW-1185">Reference proteome</keyword>
<dbReference type="SMART" id="SM00306">
    <property type="entry name" value="HintN"/>
    <property type="match status" value="1"/>
</dbReference>
<protein>
    <recommendedName>
        <fullName evidence="1">Hint domain-containing protein</fullName>
    </recommendedName>
</protein>
<sequence>MWPSKRISQVVNTTKCQKVTTASLPKFNQVPTITSPGGVTVAVPVEVTVDANNKAKTNIQKSQEELGKIALNLSKQPGYEYLATLDKDNDINWVQVDLIQKNWDYTQEGLTSGAAALIAIAITVAAGPAGSGLSASMVATNAAGIALQTQAVITLINNKGDISKTLKDMASSDTIRNMATAALTAGVGAKLGLGGTATDTFGQKLANGVGTGVTRAVADAALNGASFEEALKNSLRGALVDVFAAETFGKFVKDFEGDDFASDLAHKLVAAGVGCATASAKKQDCNAGAIGAAVGEMVAQLSTSEEDELLTKLGIASPAQLKRTEDIATLTTGTIALMLNVDVNTAANSANQAVKNNHNLESANKVKISDADALKMKAMISAILPIDTVEAVVKAVKNGSSYREIGLIIGAGGGALLLKSGKLSDLSTFIKVKNRACFVAGTLIETINGLRAIETIKQGDLVWSRHEETLEYGYRPIVDTFSLDNKEIYEVVVRDNHGKLETYQTTEEHPFWVVDTGWLPASLLQIGMTLVNRDDKAVLTVVSQSKLDKTDTVYNFEVEEFHTYHIGEFGTWVHNSCIEKVLPSVKSFEQARNKAFDLIEEVAPMGSSKPVIGRLKTSKGYGQVVGRESLDGKVRWRLDYDDSKGMHINVEDFRLGKGDKAKKYAIPIEGGKEADFTNYLKQFNR</sequence>
<dbReference type="Gene3D" id="2.170.16.10">
    <property type="entry name" value="Hedgehog/Intein (Hint) domain"/>
    <property type="match status" value="1"/>
</dbReference>
<dbReference type="InterPro" id="IPR006915">
    <property type="entry name" value="DUF637_hemagglutn_put"/>
</dbReference>
<gene>
    <name evidence="2" type="ORF">CUR83_06890</name>
</gene>
<evidence type="ECO:0000313" key="2">
    <source>
        <dbReference type="EMBL" id="MDH4904793.1"/>
    </source>
</evidence>
<dbReference type="SUPFAM" id="SSF51294">
    <property type="entry name" value="Hedgehog/intein (Hint) domain"/>
    <property type="match status" value="1"/>
</dbReference>
<dbReference type="Proteomes" id="UP001243298">
    <property type="component" value="Unassembled WGS sequence"/>
</dbReference>
<dbReference type="CDD" id="cd20692">
    <property type="entry name" value="CdiA-CT_Ec-like"/>
    <property type="match status" value="1"/>
</dbReference>
<accession>A0ABT6ISX0</accession>
<proteinExistence type="predicted"/>
<evidence type="ECO:0000313" key="3">
    <source>
        <dbReference type="Proteomes" id="UP001243298"/>
    </source>
</evidence>
<dbReference type="InterPro" id="IPR003587">
    <property type="entry name" value="Hint_dom_N"/>
</dbReference>